<dbReference type="Proteomes" id="UP000499080">
    <property type="component" value="Unassembled WGS sequence"/>
</dbReference>
<feature type="region of interest" description="Disordered" evidence="1">
    <location>
        <begin position="58"/>
        <end position="81"/>
    </location>
</feature>
<reference evidence="2 3" key="1">
    <citation type="journal article" date="2019" name="Sci. Rep.">
        <title>Orb-weaving spider Araneus ventricosus genome elucidates the spidroin gene catalogue.</title>
        <authorList>
            <person name="Kono N."/>
            <person name="Nakamura H."/>
            <person name="Ohtoshi R."/>
            <person name="Moran D.A.P."/>
            <person name="Shinohara A."/>
            <person name="Yoshida Y."/>
            <person name="Fujiwara M."/>
            <person name="Mori M."/>
            <person name="Tomita M."/>
            <person name="Arakawa K."/>
        </authorList>
    </citation>
    <scope>NUCLEOTIDE SEQUENCE [LARGE SCALE GENOMIC DNA]</scope>
</reference>
<evidence type="ECO:0008006" key="4">
    <source>
        <dbReference type="Google" id="ProtNLM"/>
    </source>
</evidence>
<gene>
    <name evidence="2" type="ORF">AVEN_188826_1</name>
</gene>
<dbReference type="EMBL" id="BGPR01000108">
    <property type="protein sequence ID" value="GBL95085.1"/>
    <property type="molecule type" value="Genomic_DNA"/>
</dbReference>
<name>A0A4Y2BUD9_ARAVE</name>
<comment type="caution">
    <text evidence="2">The sequence shown here is derived from an EMBL/GenBank/DDBJ whole genome shotgun (WGS) entry which is preliminary data.</text>
</comment>
<organism evidence="2 3">
    <name type="scientific">Araneus ventricosus</name>
    <name type="common">Orbweaver spider</name>
    <name type="synonym">Epeira ventricosa</name>
    <dbReference type="NCBI Taxonomy" id="182803"/>
    <lineage>
        <taxon>Eukaryota</taxon>
        <taxon>Metazoa</taxon>
        <taxon>Ecdysozoa</taxon>
        <taxon>Arthropoda</taxon>
        <taxon>Chelicerata</taxon>
        <taxon>Arachnida</taxon>
        <taxon>Araneae</taxon>
        <taxon>Araneomorphae</taxon>
        <taxon>Entelegynae</taxon>
        <taxon>Araneoidea</taxon>
        <taxon>Araneidae</taxon>
        <taxon>Araneus</taxon>
    </lineage>
</organism>
<sequence length="81" mass="9500">MPERRSASTTPLMTTPLRLHLKTKSKIQVQRKFRTTFHKAALCRRGILSWYRRFLETGSDRPRRGRPRTSDDGAERSASRE</sequence>
<protein>
    <recommendedName>
        <fullName evidence="4">DUF4817 domain-containing protein</fullName>
    </recommendedName>
</protein>
<evidence type="ECO:0000313" key="3">
    <source>
        <dbReference type="Proteomes" id="UP000499080"/>
    </source>
</evidence>
<dbReference type="AlphaFoldDB" id="A0A4Y2BUD9"/>
<proteinExistence type="predicted"/>
<accession>A0A4Y2BUD9</accession>
<keyword evidence="3" id="KW-1185">Reference proteome</keyword>
<evidence type="ECO:0000256" key="1">
    <source>
        <dbReference type="SAM" id="MobiDB-lite"/>
    </source>
</evidence>
<evidence type="ECO:0000313" key="2">
    <source>
        <dbReference type="EMBL" id="GBL95085.1"/>
    </source>
</evidence>